<keyword evidence="5" id="KW-0479">Metal-binding</keyword>
<evidence type="ECO:0000313" key="14">
    <source>
        <dbReference type="EMBL" id="QDU33593.1"/>
    </source>
</evidence>
<feature type="transmembrane region" description="Helical" evidence="12">
    <location>
        <begin position="728"/>
        <end position="747"/>
    </location>
</feature>
<evidence type="ECO:0000259" key="13">
    <source>
        <dbReference type="SMART" id="SM00831"/>
    </source>
</evidence>
<evidence type="ECO:0000256" key="9">
    <source>
        <dbReference type="ARBA" id="ARBA00022967"/>
    </source>
</evidence>
<evidence type="ECO:0000256" key="11">
    <source>
        <dbReference type="ARBA" id="ARBA00023136"/>
    </source>
</evidence>
<dbReference type="SUPFAM" id="SSF81660">
    <property type="entry name" value="Metal cation-transporting ATPase, ATP-binding domain N"/>
    <property type="match status" value="1"/>
</dbReference>
<dbReference type="GO" id="GO:0016887">
    <property type="term" value="F:ATP hydrolysis activity"/>
    <property type="evidence" value="ECO:0007669"/>
    <property type="project" value="InterPro"/>
</dbReference>
<evidence type="ECO:0000313" key="15">
    <source>
        <dbReference type="Proteomes" id="UP000317369"/>
    </source>
</evidence>
<keyword evidence="6" id="KW-0547">Nucleotide-binding</keyword>
<keyword evidence="8" id="KW-0460">Magnesium</keyword>
<keyword evidence="4 12" id="KW-0812">Transmembrane</keyword>
<dbReference type="InterPro" id="IPR018303">
    <property type="entry name" value="ATPase_P-typ_P_site"/>
</dbReference>
<proteinExistence type="inferred from homology"/>
<dbReference type="SFLD" id="SFLDF00027">
    <property type="entry name" value="p-type_atpase"/>
    <property type="match status" value="1"/>
</dbReference>
<evidence type="ECO:0000256" key="2">
    <source>
        <dbReference type="ARBA" id="ARBA00008804"/>
    </source>
</evidence>
<dbReference type="GO" id="GO:0046872">
    <property type="term" value="F:metal ion binding"/>
    <property type="evidence" value="ECO:0007669"/>
    <property type="project" value="UniProtKB-KW"/>
</dbReference>
<dbReference type="Pfam" id="PF00702">
    <property type="entry name" value="Hydrolase"/>
    <property type="match status" value="1"/>
</dbReference>
<reference evidence="14 15" key="1">
    <citation type="submission" date="2019-02" db="EMBL/GenBank/DDBJ databases">
        <title>Deep-cultivation of Planctomycetes and their phenomic and genomic characterization uncovers novel biology.</title>
        <authorList>
            <person name="Wiegand S."/>
            <person name="Jogler M."/>
            <person name="Boedeker C."/>
            <person name="Pinto D."/>
            <person name="Vollmers J."/>
            <person name="Rivas-Marin E."/>
            <person name="Kohn T."/>
            <person name="Peeters S.H."/>
            <person name="Heuer A."/>
            <person name="Rast P."/>
            <person name="Oberbeckmann S."/>
            <person name="Bunk B."/>
            <person name="Jeske O."/>
            <person name="Meyerdierks A."/>
            <person name="Storesund J.E."/>
            <person name="Kallscheuer N."/>
            <person name="Luecker S."/>
            <person name="Lage O.M."/>
            <person name="Pohl T."/>
            <person name="Merkel B.J."/>
            <person name="Hornburger P."/>
            <person name="Mueller R.-W."/>
            <person name="Bruemmer F."/>
            <person name="Labrenz M."/>
            <person name="Spormann A.M."/>
            <person name="Op den Camp H."/>
            <person name="Overmann J."/>
            <person name="Amann R."/>
            <person name="Jetten M.S.M."/>
            <person name="Mascher T."/>
            <person name="Medema M.H."/>
            <person name="Devos D.P."/>
            <person name="Kaster A.-K."/>
            <person name="Ovreas L."/>
            <person name="Rohde M."/>
            <person name="Galperin M.Y."/>
            <person name="Jogler C."/>
        </authorList>
    </citation>
    <scope>NUCLEOTIDE SEQUENCE [LARGE SCALE GENOMIC DNA]</scope>
    <source>
        <strain evidence="14 15">KS4</strain>
    </source>
</reference>
<evidence type="ECO:0000256" key="10">
    <source>
        <dbReference type="ARBA" id="ARBA00022989"/>
    </source>
</evidence>
<dbReference type="InterPro" id="IPR006534">
    <property type="entry name" value="P-type_ATPase_IIIA"/>
</dbReference>
<organism evidence="14 15">
    <name type="scientific">Poriferisphaera corsica</name>
    <dbReference type="NCBI Taxonomy" id="2528020"/>
    <lineage>
        <taxon>Bacteria</taxon>
        <taxon>Pseudomonadati</taxon>
        <taxon>Planctomycetota</taxon>
        <taxon>Phycisphaerae</taxon>
        <taxon>Phycisphaerales</taxon>
        <taxon>Phycisphaeraceae</taxon>
        <taxon>Poriferisphaera</taxon>
    </lineage>
</organism>
<dbReference type="PRINTS" id="PR00119">
    <property type="entry name" value="CATATPASE"/>
</dbReference>
<gene>
    <name evidence="14" type="ORF">KS4_16440</name>
</gene>
<feature type="domain" description="Cation-transporting P-type ATPase N-terminal" evidence="13">
    <location>
        <begin position="14"/>
        <end position="86"/>
    </location>
</feature>
<feature type="transmembrane region" description="Helical" evidence="12">
    <location>
        <begin position="759"/>
        <end position="778"/>
    </location>
</feature>
<dbReference type="FunFam" id="3.40.50.1000:FF:000211">
    <property type="entry name" value="Plasma membrane ATPase"/>
    <property type="match status" value="1"/>
</dbReference>
<evidence type="ECO:0000256" key="6">
    <source>
        <dbReference type="ARBA" id="ARBA00022741"/>
    </source>
</evidence>
<evidence type="ECO:0000256" key="1">
    <source>
        <dbReference type="ARBA" id="ARBA00004141"/>
    </source>
</evidence>
<accession>A0A517YTM6</accession>
<dbReference type="InterPro" id="IPR059000">
    <property type="entry name" value="ATPase_P-type_domA"/>
</dbReference>
<keyword evidence="3" id="KW-0597">Phosphoprotein</keyword>
<feature type="transmembrane region" description="Helical" evidence="12">
    <location>
        <begin position="87"/>
        <end position="106"/>
    </location>
</feature>
<dbReference type="EMBL" id="CP036425">
    <property type="protein sequence ID" value="QDU33593.1"/>
    <property type="molecule type" value="Genomic_DNA"/>
</dbReference>
<keyword evidence="10 12" id="KW-1133">Transmembrane helix</keyword>
<dbReference type="GO" id="GO:0016020">
    <property type="term" value="C:membrane"/>
    <property type="evidence" value="ECO:0007669"/>
    <property type="project" value="UniProtKB-SubCell"/>
</dbReference>
<keyword evidence="11 12" id="KW-0472">Membrane</keyword>
<name>A0A517YTM6_9BACT</name>
<dbReference type="Gene3D" id="1.20.1110.10">
    <property type="entry name" value="Calcium-transporting ATPase, transmembrane domain"/>
    <property type="match status" value="1"/>
</dbReference>
<sequence>MNEENEQDQWSLDVFKKAGVDEVLSHLNTSSYGLTISEGEQRLGVFGENAVKEKKTSLLRQVMSYFWGPIPWMIEIAAILSACVQHWPDFIIIVILLIFNAAVGFWQEYQAANAVEALKSQLAVKARVRRGGQWGEINAEKLVPGDVIRIRLGDVIPADCKLTEGFYLSIDQSALTGESFPVRKGIGDVVYSGTITKQGEMIAVVVATGTSTFFGKTAKLVSSARSVSHFQKAVLQIGDYLIYLSLGLVFILVVVQMFRGEDLIKLIQFALILTVAAIPVAMPAVLAVTMALGAVALSKKKAIVSRLDAIEEMAGMDILCSDKTGTLTQNKLTLGDPITFGQVTNEELIRCAALACKAEDQDAIDLAVLAGLKMDNSLDGFEQKHFTPFDPICKRTEAEIESSGKVFCVTKGAPQIVLSLCDMDEADMADMTKHVENLAMQGYRTIGVAQMMGKKGQWEFLGLLPLFDPPREDSKETIANANKYGIDVRMVTGDNLAIAKEISSQLGLGTQIHVAEDYFDGIQDDSRITLDIAEKVERSEGFAQVFPEHKYDIVKSLQEREHIVGMTGDGVNDAPALKQADIGVAVSGATDAARAAAALVLTAPGLSVIISAIEEARKIFERMNSYAIYRITETIRIMFFVVLAMLAYNEYPITAVMIILLALFNDLPIMTIAYDNTVLNPKPVKWNMRRVLTISTVLGLIGVFETFILLVGFMRYTNFTIDQIQSLIFLKLAVAGHLTLFVARTPYMFLKRPFPAPVMLWAAVVTKLLATILVGFGFGLISAVPWYAIGIVWGYCLLWIFIEDYAKIHVYKHLDNQSSHHRAMLRHTMKRLVHYTHAVHK</sequence>
<dbReference type="Pfam" id="PF00690">
    <property type="entry name" value="Cation_ATPase_N"/>
    <property type="match status" value="1"/>
</dbReference>
<dbReference type="GO" id="GO:0120029">
    <property type="term" value="P:proton export across plasma membrane"/>
    <property type="evidence" value="ECO:0007669"/>
    <property type="project" value="InterPro"/>
</dbReference>
<dbReference type="SUPFAM" id="SSF81653">
    <property type="entry name" value="Calcium ATPase, transduction domain A"/>
    <property type="match status" value="1"/>
</dbReference>
<evidence type="ECO:0000256" key="8">
    <source>
        <dbReference type="ARBA" id="ARBA00022842"/>
    </source>
</evidence>
<dbReference type="GO" id="GO:0008553">
    <property type="term" value="F:P-type proton-exporting transporter activity"/>
    <property type="evidence" value="ECO:0007669"/>
    <property type="project" value="InterPro"/>
</dbReference>
<dbReference type="AlphaFoldDB" id="A0A517YTM6"/>
<dbReference type="SMART" id="SM00831">
    <property type="entry name" value="Cation_ATPase_N"/>
    <property type="match status" value="1"/>
</dbReference>
<comment type="subcellular location">
    <subcellularLocation>
        <location evidence="1">Membrane</location>
        <topology evidence="1">Multi-pass membrane protein</topology>
    </subcellularLocation>
</comment>
<dbReference type="Gene3D" id="3.40.50.1000">
    <property type="entry name" value="HAD superfamily/HAD-like"/>
    <property type="match status" value="1"/>
</dbReference>
<dbReference type="InterPro" id="IPR004014">
    <property type="entry name" value="ATPase_P-typ_cation-transptr_N"/>
</dbReference>
<evidence type="ECO:0000256" key="5">
    <source>
        <dbReference type="ARBA" id="ARBA00022723"/>
    </source>
</evidence>
<dbReference type="InterPro" id="IPR023214">
    <property type="entry name" value="HAD_sf"/>
</dbReference>
<dbReference type="GO" id="GO:0005524">
    <property type="term" value="F:ATP binding"/>
    <property type="evidence" value="ECO:0007669"/>
    <property type="project" value="UniProtKB-KW"/>
</dbReference>
<dbReference type="Pfam" id="PF00122">
    <property type="entry name" value="E1-E2_ATPase"/>
    <property type="match status" value="1"/>
</dbReference>
<dbReference type="InterPro" id="IPR001757">
    <property type="entry name" value="P_typ_ATPase"/>
</dbReference>
<dbReference type="SFLD" id="SFLDG00002">
    <property type="entry name" value="C1.7:_P-type_atpase_like"/>
    <property type="match status" value="1"/>
</dbReference>
<dbReference type="NCBIfam" id="TIGR01494">
    <property type="entry name" value="ATPase_P-type"/>
    <property type="match status" value="2"/>
</dbReference>
<dbReference type="InterPro" id="IPR036412">
    <property type="entry name" value="HAD-like_sf"/>
</dbReference>
<keyword evidence="15" id="KW-1185">Reference proteome</keyword>
<evidence type="ECO:0000256" key="12">
    <source>
        <dbReference type="SAM" id="Phobius"/>
    </source>
</evidence>
<dbReference type="InterPro" id="IPR023298">
    <property type="entry name" value="ATPase_P-typ_TM_dom_sf"/>
</dbReference>
<feature type="transmembrane region" description="Helical" evidence="12">
    <location>
        <begin position="62"/>
        <end position="81"/>
    </location>
</feature>
<dbReference type="FunFam" id="2.70.150.10:FF:000042">
    <property type="entry name" value="Plasma membrane ATPase"/>
    <property type="match status" value="1"/>
</dbReference>
<evidence type="ECO:0000256" key="3">
    <source>
        <dbReference type="ARBA" id="ARBA00022553"/>
    </source>
</evidence>
<dbReference type="InterPro" id="IPR023299">
    <property type="entry name" value="ATPase_P-typ_cyto_dom_N"/>
</dbReference>
<dbReference type="FunFam" id="3.40.1110.10:FF:000005">
    <property type="entry name" value="Plasma membrane ATPase"/>
    <property type="match status" value="1"/>
</dbReference>
<dbReference type="Proteomes" id="UP000317369">
    <property type="component" value="Chromosome"/>
</dbReference>
<feature type="transmembrane region" description="Helical" evidence="12">
    <location>
        <begin position="240"/>
        <end position="258"/>
    </location>
</feature>
<dbReference type="CDD" id="cd02076">
    <property type="entry name" value="P-type_ATPase_H"/>
    <property type="match status" value="1"/>
</dbReference>
<dbReference type="KEGG" id="pcor:KS4_16440"/>
<dbReference type="SFLD" id="SFLDS00003">
    <property type="entry name" value="Haloacid_Dehalogenase"/>
    <property type="match status" value="1"/>
</dbReference>
<feature type="transmembrane region" description="Helical" evidence="12">
    <location>
        <begin position="694"/>
        <end position="716"/>
    </location>
</feature>
<keyword evidence="9" id="KW-1278">Translocase</keyword>
<dbReference type="SUPFAM" id="SSF56784">
    <property type="entry name" value="HAD-like"/>
    <property type="match status" value="1"/>
</dbReference>
<feature type="transmembrane region" description="Helical" evidence="12">
    <location>
        <begin position="784"/>
        <end position="802"/>
    </location>
</feature>
<dbReference type="RefSeq" id="WP_145076751.1">
    <property type="nucleotide sequence ID" value="NZ_CP036425.1"/>
</dbReference>
<protein>
    <submittedName>
        <fullName evidence="14">Calcium-transporting ATPase 1</fullName>
    </submittedName>
</protein>
<dbReference type="Gene3D" id="2.70.150.10">
    <property type="entry name" value="Calcium-transporting ATPase, cytoplasmic transduction domain A"/>
    <property type="match status" value="1"/>
</dbReference>
<dbReference type="Gene3D" id="3.40.1110.10">
    <property type="entry name" value="Calcium-transporting ATPase, cytoplasmic domain N"/>
    <property type="match status" value="1"/>
</dbReference>
<dbReference type="PRINTS" id="PR00120">
    <property type="entry name" value="HATPASE"/>
</dbReference>
<keyword evidence="7" id="KW-0067">ATP-binding</keyword>
<dbReference type="InterPro" id="IPR008250">
    <property type="entry name" value="ATPase_P-typ_transduc_dom_A_sf"/>
</dbReference>
<dbReference type="PANTHER" id="PTHR42861">
    <property type="entry name" value="CALCIUM-TRANSPORTING ATPASE"/>
    <property type="match status" value="1"/>
</dbReference>
<feature type="transmembrane region" description="Helical" evidence="12">
    <location>
        <begin position="270"/>
        <end position="297"/>
    </location>
</feature>
<comment type="similarity">
    <text evidence="2">Belongs to the cation transport ATPase (P-type) (TC 3.A.3) family. Type IIIA subfamily.</text>
</comment>
<evidence type="ECO:0000256" key="7">
    <source>
        <dbReference type="ARBA" id="ARBA00022840"/>
    </source>
</evidence>
<dbReference type="InterPro" id="IPR044492">
    <property type="entry name" value="P_typ_ATPase_HD_dom"/>
</dbReference>
<dbReference type="SUPFAM" id="SSF81665">
    <property type="entry name" value="Calcium ATPase, transmembrane domain M"/>
    <property type="match status" value="1"/>
</dbReference>
<dbReference type="PROSITE" id="PS00154">
    <property type="entry name" value="ATPASE_E1_E2"/>
    <property type="match status" value="1"/>
</dbReference>
<dbReference type="OrthoDB" id="211392at2"/>
<dbReference type="NCBIfam" id="TIGR01647">
    <property type="entry name" value="ATPase-IIIA_H"/>
    <property type="match status" value="1"/>
</dbReference>
<evidence type="ECO:0000256" key="4">
    <source>
        <dbReference type="ARBA" id="ARBA00022692"/>
    </source>
</evidence>